<dbReference type="AlphaFoldDB" id="A0A7C4S693"/>
<gene>
    <name evidence="5" type="primary">kptA</name>
    <name evidence="7" type="ORF">ENT89_07325</name>
    <name evidence="6" type="ORF">ENX77_05175</name>
</gene>
<evidence type="ECO:0000256" key="1">
    <source>
        <dbReference type="ARBA" id="ARBA00009836"/>
    </source>
</evidence>
<dbReference type="Gene3D" id="3.20.170.30">
    <property type="match status" value="1"/>
</dbReference>
<evidence type="ECO:0000256" key="5">
    <source>
        <dbReference type="HAMAP-Rule" id="MF_00299"/>
    </source>
</evidence>
<comment type="similarity">
    <text evidence="1 5">Belongs to the KptA/TPT1 family.</text>
</comment>
<keyword evidence="3 5" id="KW-0520">NAD</keyword>
<evidence type="ECO:0000313" key="7">
    <source>
        <dbReference type="EMBL" id="HGU59927.1"/>
    </source>
</evidence>
<evidence type="ECO:0000256" key="2">
    <source>
        <dbReference type="ARBA" id="ARBA00022679"/>
    </source>
</evidence>
<dbReference type="InterPro" id="IPR002745">
    <property type="entry name" value="Ptrans_KptA/Tpt1"/>
</dbReference>
<dbReference type="InterPro" id="IPR042081">
    <property type="entry name" value="RNA_2'-PTrans_C"/>
</dbReference>
<dbReference type="Gene3D" id="1.10.10.970">
    <property type="entry name" value="RNA 2'-phosphotransferase, Tpt1/KptA family, N-terminal domain"/>
    <property type="match status" value="1"/>
</dbReference>
<evidence type="ECO:0000256" key="4">
    <source>
        <dbReference type="ARBA" id="ARBA00025212"/>
    </source>
</evidence>
<evidence type="ECO:0000256" key="3">
    <source>
        <dbReference type="ARBA" id="ARBA00023027"/>
    </source>
</evidence>
<evidence type="ECO:0000313" key="6">
    <source>
        <dbReference type="EMBL" id="HGE66494.1"/>
    </source>
</evidence>
<dbReference type="Pfam" id="PF01885">
    <property type="entry name" value="PTS_2-RNA"/>
    <property type="match status" value="1"/>
</dbReference>
<dbReference type="PANTHER" id="PTHR12684:SF2">
    <property type="entry name" value="TRNA 2'-PHOSPHOTRANSFERASE 1"/>
    <property type="match status" value="1"/>
</dbReference>
<dbReference type="SUPFAM" id="SSF56399">
    <property type="entry name" value="ADP-ribosylation"/>
    <property type="match status" value="1"/>
</dbReference>
<dbReference type="EC" id="2.7.1.-" evidence="5"/>
<organism evidence="7">
    <name type="scientific">Geoglobus ahangari</name>
    <dbReference type="NCBI Taxonomy" id="113653"/>
    <lineage>
        <taxon>Archaea</taxon>
        <taxon>Methanobacteriati</taxon>
        <taxon>Methanobacteriota</taxon>
        <taxon>Archaeoglobi</taxon>
        <taxon>Archaeoglobales</taxon>
        <taxon>Archaeoglobaceae</taxon>
        <taxon>Geoglobus</taxon>
    </lineage>
</organism>
<dbReference type="EMBL" id="DTAK01000061">
    <property type="protein sequence ID" value="HGU59927.1"/>
    <property type="molecule type" value="Genomic_DNA"/>
</dbReference>
<dbReference type="GO" id="GO:0003950">
    <property type="term" value="F:NAD+ poly-ADP-ribosyltransferase activity"/>
    <property type="evidence" value="ECO:0007669"/>
    <property type="project" value="InterPro"/>
</dbReference>
<comment type="caution">
    <text evidence="7">The sequence shown here is derived from an EMBL/GenBank/DDBJ whole genome shotgun (WGS) entry which is preliminary data.</text>
</comment>
<name>A0A7C4S693_9EURY</name>
<accession>A0A7C4S693</accession>
<comment type="function">
    <text evidence="4 5">Removes the 2'-phosphate from RNA via an intermediate in which the phosphate is ADP-ribosylated by NAD followed by a presumed transesterification to release the RNA and generate ADP-ribose 1''-2''-cyclic phosphate (APPR&gt;P). May function as an ADP-ribosylase.</text>
</comment>
<proteinExistence type="inferred from homology"/>
<protein>
    <recommendedName>
        <fullName evidence="5">Probable RNA 2'-phosphotransferase</fullName>
        <ecNumber evidence="5">2.7.1.-</ecNumber>
    </recommendedName>
</protein>
<dbReference type="InterPro" id="IPR022928">
    <property type="entry name" value="RNA_2'-PTrans_KptA"/>
</dbReference>
<dbReference type="GO" id="GO:0000215">
    <property type="term" value="F:tRNA 2'-phosphotransferase activity"/>
    <property type="evidence" value="ECO:0007669"/>
    <property type="project" value="TreeGrafter"/>
</dbReference>
<dbReference type="InterPro" id="IPR042080">
    <property type="entry name" value="RNA_2'-PTrans_N"/>
</dbReference>
<dbReference type="HAMAP" id="MF_00299">
    <property type="entry name" value="KptA"/>
    <property type="match status" value="1"/>
</dbReference>
<dbReference type="EMBL" id="DTPI01000030">
    <property type="protein sequence ID" value="HGE66494.1"/>
    <property type="molecule type" value="Genomic_DNA"/>
</dbReference>
<sequence>MDIGYCEKCGFFEGKCKCGNGRILLDMKTRIKVSKFLSGLLRHYPEKFRLNLDKNGFADLRKVLNILKERYGIDEISLRALVHLDKKGRFEIVNDKIRAKYGHTVPVNHRWSESGEIPPLLYHGTSPKNLESILRHGLLPMKRREVHLSETVEDAIEVGKRYSEKPVILMINAKDMIKDGYEIRKKGRVYTTDFVLPKYISILKKL</sequence>
<dbReference type="GO" id="GO:0006388">
    <property type="term" value="P:tRNA splicing, via endonucleolytic cleavage and ligation"/>
    <property type="evidence" value="ECO:0007669"/>
    <property type="project" value="UniProtKB-UniRule"/>
</dbReference>
<dbReference type="PANTHER" id="PTHR12684">
    <property type="entry name" value="PUTATIVE PHOSPHOTRANSFERASE"/>
    <property type="match status" value="1"/>
</dbReference>
<reference evidence="7" key="1">
    <citation type="journal article" date="2020" name="mSystems">
        <title>Genome- and Community-Level Interaction Insights into Carbon Utilization and Element Cycling Functions of Hydrothermarchaeota in Hydrothermal Sediment.</title>
        <authorList>
            <person name="Zhou Z."/>
            <person name="Liu Y."/>
            <person name="Xu W."/>
            <person name="Pan J."/>
            <person name="Luo Z.H."/>
            <person name="Li M."/>
        </authorList>
    </citation>
    <scope>NUCLEOTIDE SEQUENCE [LARGE SCALE GENOMIC DNA]</scope>
    <source>
        <strain evidence="7">SpSt-62</strain>
        <strain evidence="6">SpSt-97</strain>
    </source>
</reference>
<keyword evidence="2 5" id="KW-0808">Transferase</keyword>